<evidence type="ECO:0000256" key="2">
    <source>
        <dbReference type="ARBA" id="ARBA00004186"/>
    </source>
</evidence>
<keyword evidence="16" id="KW-0137">Centromere</keyword>
<keyword evidence="9" id="KW-0493">Microtubule</keyword>
<evidence type="ECO:0000313" key="18">
    <source>
        <dbReference type="EMBL" id="TFY65709.1"/>
    </source>
</evidence>
<keyword evidence="6" id="KW-0158">Chromosome</keyword>
<evidence type="ECO:0000256" key="7">
    <source>
        <dbReference type="ARBA" id="ARBA00022490"/>
    </source>
</evidence>
<comment type="subcellular location">
    <subcellularLocation>
        <location evidence="3">Chromosome</location>
        <location evidence="3">Centromere</location>
        <location evidence="3">Kinetochore</location>
    </subcellularLocation>
    <subcellularLocation>
        <location evidence="2">Cytoplasm</location>
        <location evidence="2">Cytoskeleton</location>
        <location evidence="2">Spindle</location>
    </subcellularLocation>
    <subcellularLocation>
        <location evidence="1">Nucleus</location>
    </subcellularLocation>
</comment>
<comment type="similarity">
    <text evidence="4">Belongs to the DASH complex DAD2 family.</text>
</comment>
<dbReference type="PANTHER" id="PTHR28036:SF1">
    <property type="entry name" value="DASH COMPLEX SUBUNIT DAD2"/>
    <property type="match status" value="1"/>
</dbReference>
<keyword evidence="8" id="KW-0132">Cell division</keyword>
<evidence type="ECO:0000256" key="12">
    <source>
        <dbReference type="ARBA" id="ARBA00022838"/>
    </source>
</evidence>
<keyword evidence="7" id="KW-0963">Cytoplasm</keyword>
<evidence type="ECO:0000256" key="14">
    <source>
        <dbReference type="ARBA" id="ARBA00023242"/>
    </source>
</evidence>
<keyword evidence="14" id="KW-0539">Nucleus</keyword>
<dbReference type="EMBL" id="SEOQ01000315">
    <property type="protein sequence ID" value="TFY65709.1"/>
    <property type="molecule type" value="Genomic_DNA"/>
</dbReference>
<dbReference type="Pfam" id="PF08654">
    <property type="entry name" value="DASH_Dad2"/>
    <property type="match status" value="1"/>
</dbReference>
<keyword evidence="15" id="KW-0131">Cell cycle</keyword>
<dbReference type="InterPro" id="IPR013963">
    <property type="entry name" value="DASH_Dad2"/>
</dbReference>
<evidence type="ECO:0000256" key="16">
    <source>
        <dbReference type="ARBA" id="ARBA00023328"/>
    </source>
</evidence>
<organism evidence="18 19">
    <name type="scientific">Dentipellis fragilis</name>
    <dbReference type="NCBI Taxonomy" id="205917"/>
    <lineage>
        <taxon>Eukaryota</taxon>
        <taxon>Fungi</taxon>
        <taxon>Dikarya</taxon>
        <taxon>Basidiomycota</taxon>
        <taxon>Agaricomycotina</taxon>
        <taxon>Agaricomycetes</taxon>
        <taxon>Russulales</taxon>
        <taxon>Hericiaceae</taxon>
        <taxon>Dentipellis</taxon>
    </lineage>
</organism>
<reference evidence="18 19" key="1">
    <citation type="submission" date="2019-02" db="EMBL/GenBank/DDBJ databases">
        <title>Genome sequencing of the rare red list fungi Dentipellis fragilis.</title>
        <authorList>
            <person name="Buettner E."/>
            <person name="Kellner H."/>
        </authorList>
    </citation>
    <scope>NUCLEOTIDE SEQUENCE [LARGE SCALE GENOMIC DNA]</scope>
    <source>
        <strain evidence="18 19">DSM 105465</strain>
    </source>
</reference>
<protein>
    <recommendedName>
        <fullName evidence="5">DASH complex subunit DAD2</fullName>
    </recommendedName>
    <alternativeName>
        <fullName evidence="17">Outer kinetochore protein DAD2</fullName>
    </alternativeName>
</protein>
<keyword evidence="12" id="KW-0995">Kinetochore</keyword>
<dbReference type="GO" id="GO:0000278">
    <property type="term" value="P:mitotic cell cycle"/>
    <property type="evidence" value="ECO:0007669"/>
    <property type="project" value="InterPro"/>
</dbReference>
<name>A0A4Y9YX54_9AGAM</name>
<dbReference type="GO" id="GO:0005874">
    <property type="term" value="C:microtubule"/>
    <property type="evidence" value="ECO:0007669"/>
    <property type="project" value="UniProtKB-KW"/>
</dbReference>
<evidence type="ECO:0000256" key="17">
    <source>
        <dbReference type="ARBA" id="ARBA00030568"/>
    </source>
</evidence>
<keyword evidence="13" id="KW-0206">Cytoskeleton</keyword>
<evidence type="ECO:0000256" key="15">
    <source>
        <dbReference type="ARBA" id="ARBA00023306"/>
    </source>
</evidence>
<dbReference type="GO" id="GO:0044732">
    <property type="term" value="C:mitotic spindle pole body"/>
    <property type="evidence" value="ECO:0007669"/>
    <property type="project" value="TreeGrafter"/>
</dbReference>
<gene>
    <name evidence="18" type="ORF">EVG20_g5381</name>
</gene>
<evidence type="ECO:0000256" key="5">
    <source>
        <dbReference type="ARBA" id="ARBA00020260"/>
    </source>
</evidence>
<dbReference type="GO" id="GO:0008608">
    <property type="term" value="P:attachment of spindle microtubules to kinetochore"/>
    <property type="evidence" value="ECO:0007669"/>
    <property type="project" value="TreeGrafter"/>
</dbReference>
<evidence type="ECO:0000256" key="4">
    <source>
        <dbReference type="ARBA" id="ARBA00005501"/>
    </source>
</evidence>
<dbReference type="GO" id="GO:1990023">
    <property type="term" value="C:mitotic spindle midzone"/>
    <property type="evidence" value="ECO:0007669"/>
    <property type="project" value="TreeGrafter"/>
</dbReference>
<evidence type="ECO:0000256" key="10">
    <source>
        <dbReference type="ARBA" id="ARBA00022776"/>
    </source>
</evidence>
<accession>A0A4Y9YX54</accession>
<evidence type="ECO:0000256" key="3">
    <source>
        <dbReference type="ARBA" id="ARBA00004629"/>
    </source>
</evidence>
<keyword evidence="11" id="KW-0159">Chromosome partition</keyword>
<proteinExistence type="inferred from homology"/>
<dbReference type="GO" id="GO:0051301">
    <property type="term" value="P:cell division"/>
    <property type="evidence" value="ECO:0007669"/>
    <property type="project" value="UniProtKB-KW"/>
</dbReference>
<dbReference type="PANTHER" id="PTHR28036">
    <property type="entry name" value="DASH COMPLEX SUBUNIT DAD2"/>
    <property type="match status" value="1"/>
</dbReference>
<dbReference type="OrthoDB" id="3230169at2759"/>
<comment type="caution">
    <text evidence="18">The sequence shown here is derived from an EMBL/GenBank/DDBJ whole genome shotgun (WGS) entry which is preliminary data.</text>
</comment>
<dbReference type="AlphaFoldDB" id="A0A4Y9YX54"/>
<dbReference type="STRING" id="205917.A0A4Y9YX54"/>
<evidence type="ECO:0000256" key="13">
    <source>
        <dbReference type="ARBA" id="ARBA00023212"/>
    </source>
</evidence>
<evidence type="ECO:0000256" key="8">
    <source>
        <dbReference type="ARBA" id="ARBA00022618"/>
    </source>
</evidence>
<sequence>MRQSVASSRASYLPPQPPNAAATARLIEKKKEFEAVAALERASAMFLKRIEGLADDCDIMADAGVVHGQVLAQWPQMFRILNMFLAKREQPQEDQEDEDASLPIGERLVRVPIEELQTSEPQKS</sequence>
<dbReference type="Proteomes" id="UP000298327">
    <property type="component" value="Unassembled WGS sequence"/>
</dbReference>
<evidence type="ECO:0000256" key="11">
    <source>
        <dbReference type="ARBA" id="ARBA00022829"/>
    </source>
</evidence>
<evidence type="ECO:0000256" key="9">
    <source>
        <dbReference type="ARBA" id="ARBA00022701"/>
    </source>
</evidence>
<evidence type="ECO:0000256" key="1">
    <source>
        <dbReference type="ARBA" id="ARBA00004123"/>
    </source>
</evidence>
<dbReference type="GO" id="GO:0042729">
    <property type="term" value="C:DASH complex"/>
    <property type="evidence" value="ECO:0007669"/>
    <property type="project" value="InterPro"/>
</dbReference>
<evidence type="ECO:0000256" key="6">
    <source>
        <dbReference type="ARBA" id="ARBA00022454"/>
    </source>
</evidence>
<keyword evidence="19" id="KW-1185">Reference proteome</keyword>
<keyword evidence="10" id="KW-0498">Mitosis</keyword>
<evidence type="ECO:0000313" key="19">
    <source>
        <dbReference type="Proteomes" id="UP000298327"/>
    </source>
</evidence>